<accession>A0A9W9RE94</accession>
<comment type="caution">
    <text evidence="1">The sequence shown here is derived from an EMBL/GenBank/DDBJ whole genome shotgun (WGS) entry which is preliminary data.</text>
</comment>
<dbReference type="InterPro" id="IPR046670">
    <property type="entry name" value="DUF6540"/>
</dbReference>
<dbReference type="EMBL" id="JAPZBS010000009">
    <property type="protein sequence ID" value="KAJ5358642.1"/>
    <property type="molecule type" value="Genomic_DNA"/>
</dbReference>
<keyword evidence="2" id="KW-1185">Reference proteome</keyword>
<dbReference type="Proteomes" id="UP001147782">
    <property type="component" value="Unassembled WGS sequence"/>
</dbReference>
<evidence type="ECO:0000313" key="1">
    <source>
        <dbReference type="EMBL" id="KAJ5358642.1"/>
    </source>
</evidence>
<organism evidence="1 2">
    <name type="scientific">Penicillium cataractarum</name>
    <dbReference type="NCBI Taxonomy" id="2100454"/>
    <lineage>
        <taxon>Eukaryota</taxon>
        <taxon>Fungi</taxon>
        <taxon>Dikarya</taxon>
        <taxon>Ascomycota</taxon>
        <taxon>Pezizomycotina</taxon>
        <taxon>Eurotiomycetes</taxon>
        <taxon>Eurotiomycetidae</taxon>
        <taxon>Eurotiales</taxon>
        <taxon>Aspergillaceae</taxon>
        <taxon>Penicillium</taxon>
    </lineage>
</organism>
<dbReference type="AlphaFoldDB" id="A0A9W9RE94"/>
<protein>
    <submittedName>
        <fullName evidence="1">Uncharacterized protein</fullName>
    </submittedName>
</protein>
<proteinExistence type="predicted"/>
<dbReference type="OrthoDB" id="2999773at2759"/>
<reference evidence="1" key="1">
    <citation type="submission" date="2022-11" db="EMBL/GenBank/DDBJ databases">
        <authorList>
            <person name="Petersen C."/>
        </authorList>
    </citation>
    <scope>NUCLEOTIDE SEQUENCE</scope>
    <source>
        <strain evidence="1">IBT 29864</strain>
    </source>
</reference>
<reference evidence="1" key="2">
    <citation type="journal article" date="2023" name="IMA Fungus">
        <title>Comparative genomic study of the Penicillium genus elucidates a diverse pangenome and 15 lateral gene transfer events.</title>
        <authorList>
            <person name="Petersen C."/>
            <person name="Sorensen T."/>
            <person name="Nielsen M.R."/>
            <person name="Sondergaard T.E."/>
            <person name="Sorensen J.L."/>
            <person name="Fitzpatrick D.A."/>
            <person name="Frisvad J.C."/>
            <person name="Nielsen K.L."/>
        </authorList>
    </citation>
    <scope>NUCLEOTIDE SEQUENCE</scope>
    <source>
        <strain evidence="1">IBT 29864</strain>
    </source>
</reference>
<dbReference type="GeneID" id="81443147"/>
<sequence>MGKFIHVTGNPATGCFLEFKRNYDIKDTDGEYQILPVAEVDERFVATTVAGAQKTRDTIARDRLESVATIIKPPPRSPNPFDPSNERCQSWIHRYVQQLVEEGLVDGSALSVIQTAPRVL</sequence>
<dbReference type="Pfam" id="PF20174">
    <property type="entry name" value="DUF6540"/>
    <property type="match status" value="1"/>
</dbReference>
<dbReference type="RefSeq" id="XP_056549928.1">
    <property type="nucleotide sequence ID" value="XM_056703968.1"/>
</dbReference>
<name>A0A9W9RE94_9EURO</name>
<gene>
    <name evidence="1" type="ORF">N7496_011055</name>
</gene>
<evidence type="ECO:0000313" key="2">
    <source>
        <dbReference type="Proteomes" id="UP001147782"/>
    </source>
</evidence>